<accession>A0ABT6WV68</accession>
<evidence type="ECO:0000313" key="2">
    <source>
        <dbReference type="EMBL" id="MDI6103642.1"/>
    </source>
</evidence>
<comment type="caution">
    <text evidence="2">The sequence shown here is derived from an EMBL/GenBank/DDBJ whole genome shotgun (WGS) entry which is preliminary data.</text>
</comment>
<reference evidence="2 3" key="1">
    <citation type="submission" date="2023-05" db="EMBL/GenBank/DDBJ databases">
        <title>Actinoplanes sp. NEAU-A12 genome sequencing.</title>
        <authorList>
            <person name="Wang Z.-S."/>
        </authorList>
    </citation>
    <scope>NUCLEOTIDE SEQUENCE [LARGE SCALE GENOMIC DNA]</scope>
    <source>
        <strain evidence="2 3">NEAU-A12</strain>
    </source>
</reference>
<keyword evidence="1" id="KW-1133">Transmembrane helix</keyword>
<keyword evidence="1" id="KW-0472">Membrane</keyword>
<evidence type="ECO:0000256" key="1">
    <source>
        <dbReference type="SAM" id="Phobius"/>
    </source>
</evidence>
<feature type="transmembrane region" description="Helical" evidence="1">
    <location>
        <begin position="31"/>
        <end position="51"/>
    </location>
</feature>
<protein>
    <submittedName>
        <fullName evidence="2">Uncharacterized protein</fullName>
    </submittedName>
</protein>
<gene>
    <name evidence="2" type="ORF">QLQ12_34020</name>
</gene>
<proteinExistence type="predicted"/>
<evidence type="ECO:0000313" key="3">
    <source>
        <dbReference type="Proteomes" id="UP001241758"/>
    </source>
</evidence>
<feature type="transmembrane region" description="Helical" evidence="1">
    <location>
        <begin position="57"/>
        <end position="77"/>
    </location>
</feature>
<keyword evidence="1" id="KW-0812">Transmembrane</keyword>
<dbReference type="RefSeq" id="WP_282764846.1">
    <property type="nucleotide sequence ID" value="NZ_JASCTH010000027.1"/>
</dbReference>
<keyword evidence="3" id="KW-1185">Reference proteome</keyword>
<dbReference type="Proteomes" id="UP001241758">
    <property type="component" value="Unassembled WGS sequence"/>
</dbReference>
<organism evidence="2 3">
    <name type="scientific">Actinoplanes sandaracinus</name>
    <dbReference type="NCBI Taxonomy" id="3045177"/>
    <lineage>
        <taxon>Bacteria</taxon>
        <taxon>Bacillati</taxon>
        <taxon>Actinomycetota</taxon>
        <taxon>Actinomycetes</taxon>
        <taxon>Micromonosporales</taxon>
        <taxon>Micromonosporaceae</taxon>
        <taxon>Actinoplanes</taxon>
    </lineage>
</organism>
<sequence length="88" mass="9893">MRRRFAEYRPVPRWRARLVDVRLFRSVRLNLAGWATVTAWCLVGAVLGYAGGRLLHLSGKPGAVAGALTVLGCLVVLDRRRHARTRQQ</sequence>
<dbReference type="EMBL" id="JASCTH010000027">
    <property type="protein sequence ID" value="MDI6103642.1"/>
    <property type="molecule type" value="Genomic_DNA"/>
</dbReference>
<name>A0ABT6WV68_9ACTN</name>